<comment type="caution">
    <text evidence="3">The sequence shown here is derived from an EMBL/GenBank/DDBJ whole genome shotgun (WGS) entry which is preliminary data.</text>
</comment>
<sequence>MCGYIAGRAHQEDAFEKVNLSMRVECKNKNMCASTHHVIVDLLLLYVGCAASGSGTSGVGYAGSSGGRHACFKCGLHNHLGDQFPNETRIDLDCYNCHQHGHIGWVCPKSCCRCKFKGHEAVYGCPNTQCFN</sequence>
<dbReference type="PROSITE" id="PS50158">
    <property type="entry name" value="ZF_CCHC"/>
    <property type="match status" value="1"/>
</dbReference>
<dbReference type="EMBL" id="PKPP01001284">
    <property type="protein sequence ID" value="PWA83974.1"/>
    <property type="molecule type" value="Genomic_DNA"/>
</dbReference>
<reference evidence="3 4" key="1">
    <citation type="journal article" date="2018" name="Mol. Plant">
        <title>The genome of Artemisia annua provides insight into the evolution of Asteraceae family and artemisinin biosynthesis.</title>
        <authorList>
            <person name="Shen Q."/>
            <person name="Zhang L."/>
            <person name="Liao Z."/>
            <person name="Wang S."/>
            <person name="Yan T."/>
            <person name="Shi P."/>
            <person name="Liu M."/>
            <person name="Fu X."/>
            <person name="Pan Q."/>
            <person name="Wang Y."/>
            <person name="Lv Z."/>
            <person name="Lu X."/>
            <person name="Zhang F."/>
            <person name="Jiang W."/>
            <person name="Ma Y."/>
            <person name="Chen M."/>
            <person name="Hao X."/>
            <person name="Li L."/>
            <person name="Tang Y."/>
            <person name="Lv G."/>
            <person name="Zhou Y."/>
            <person name="Sun X."/>
            <person name="Brodelius P.E."/>
            <person name="Rose J.K.C."/>
            <person name="Tang K."/>
        </authorList>
    </citation>
    <scope>NUCLEOTIDE SEQUENCE [LARGE SCALE GENOMIC DNA]</scope>
    <source>
        <strain evidence="4">cv. Huhao1</strain>
        <tissue evidence="3">Leaf</tissue>
    </source>
</reference>
<accession>A0A2U1PDY7</accession>
<evidence type="ECO:0000256" key="1">
    <source>
        <dbReference type="PROSITE-ProRule" id="PRU00047"/>
    </source>
</evidence>
<keyword evidence="1" id="KW-0862">Zinc</keyword>
<dbReference type="Gene3D" id="4.10.60.10">
    <property type="entry name" value="Zinc finger, CCHC-type"/>
    <property type="match status" value="1"/>
</dbReference>
<protein>
    <recommendedName>
        <fullName evidence="2">CCHC-type domain-containing protein</fullName>
    </recommendedName>
</protein>
<dbReference type="SUPFAM" id="SSF57756">
    <property type="entry name" value="Retrovirus zinc finger-like domains"/>
    <property type="match status" value="1"/>
</dbReference>
<dbReference type="GO" id="GO:0008270">
    <property type="term" value="F:zinc ion binding"/>
    <property type="evidence" value="ECO:0007669"/>
    <property type="project" value="UniProtKB-KW"/>
</dbReference>
<keyword evidence="1" id="KW-0863">Zinc-finger</keyword>
<keyword evidence="4" id="KW-1185">Reference proteome</keyword>
<organism evidence="3 4">
    <name type="scientific">Artemisia annua</name>
    <name type="common">Sweet wormwood</name>
    <dbReference type="NCBI Taxonomy" id="35608"/>
    <lineage>
        <taxon>Eukaryota</taxon>
        <taxon>Viridiplantae</taxon>
        <taxon>Streptophyta</taxon>
        <taxon>Embryophyta</taxon>
        <taxon>Tracheophyta</taxon>
        <taxon>Spermatophyta</taxon>
        <taxon>Magnoliopsida</taxon>
        <taxon>eudicotyledons</taxon>
        <taxon>Gunneridae</taxon>
        <taxon>Pentapetalae</taxon>
        <taxon>asterids</taxon>
        <taxon>campanulids</taxon>
        <taxon>Asterales</taxon>
        <taxon>Asteraceae</taxon>
        <taxon>Asteroideae</taxon>
        <taxon>Anthemideae</taxon>
        <taxon>Artemisiinae</taxon>
        <taxon>Artemisia</taxon>
    </lineage>
</organism>
<name>A0A2U1PDY7_ARTAN</name>
<dbReference type="InterPro" id="IPR001878">
    <property type="entry name" value="Znf_CCHC"/>
</dbReference>
<feature type="domain" description="CCHC-type" evidence="2">
    <location>
        <begin position="94"/>
        <end position="109"/>
    </location>
</feature>
<dbReference type="AlphaFoldDB" id="A0A2U1PDY7"/>
<evidence type="ECO:0000313" key="3">
    <source>
        <dbReference type="EMBL" id="PWA83974.1"/>
    </source>
</evidence>
<dbReference type="Proteomes" id="UP000245207">
    <property type="component" value="Unassembled WGS sequence"/>
</dbReference>
<dbReference type="GO" id="GO:0003676">
    <property type="term" value="F:nucleic acid binding"/>
    <property type="evidence" value="ECO:0007669"/>
    <property type="project" value="InterPro"/>
</dbReference>
<evidence type="ECO:0000259" key="2">
    <source>
        <dbReference type="PROSITE" id="PS50158"/>
    </source>
</evidence>
<dbReference type="InterPro" id="IPR036875">
    <property type="entry name" value="Znf_CCHC_sf"/>
</dbReference>
<keyword evidence="1" id="KW-0479">Metal-binding</keyword>
<dbReference type="OrthoDB" id="3863715at2759"/>
<proteinExistence type="predicted"/>
<gene>
    <name evidence="3" type="ORF">CTI12_AA070790</name>
</gene>
<evidence type="ECO:0000313" key="4">
    <source>
        <dbReference type="Proteomes" id="UP000245207"/>
    </source>
</evidence>